<dbReference type="InterPro" id="IPR027381">
    <property type="entry name" value="LytR/CpsA/Psr_C"/>
</dbReference>
<feature type="compositionally biased region" description="Basic and acidic residues" evidence="1">
    <location>
        <begin position="31"/>
        <end position="48"/>
    </location>
</feature>
<feature type="region of interest" description="Disordered" evidence="1">
    <location>
        <begin position="1"/>
        <end position="136"/>
    </location>
</feature>
<evidence type="ECO:0000259" key="3">
    <source>
        <dbReference type="Pfam" id="PF13399"/>
    </source>
</evidence>
<feature type="domain" description="LytR/CpsA/Psr regulator C-terminal" evidence="3">
    <location>
        <begin position="215"/>
        <end position="301"/>
    </location>
</feature>
<feature type="transmembrane region" description="Helical" evidence="2">
    <location>
        <begin position="155"/>
        <end position="176"/>
    </location>
</feature>
<gene>
    <name evidence="4" type="ORF">A2954_01735</name>
</gene>
<dbReference type="Proteomes" id="UP000177698">
    <property type="component" value="Unassembled WGS sequence"/>
</dbReference>
<dbReference type="EMBL" id="MGAG01000032">
    <property type="protein sequence ID" value="OGK39969.1"/>
    <property type="molecule type" value="Genomic_DNA"/>
</dbReference>
<dbReference type="Pfam" id="PF13399">
    <property type="entry name" value="LytR_C"/>
    <property type="match status" value="1"/>
</dbReference>
<feature type="compositionally biased region" description="Basic residues" evidence="1">
    <location>
        <begin position="1"/>
        <end position="10"/>
    </location>
</feature>
<reference evidence="4 5" key="1">
    <citation type="journal article" date="2016" name="Nat. Commun.">
        <title>Thousands of microbial genomes shed light on interconnected biogeochemical processes in an aquifer system.</title>
        <authorList>
            <person name="Anantharaman K."/>
            <person name="Brown C.T."/>
            <person name="Hug L.A."/>
            <person name="Sharon I."/>
            <person name="Castelle C.J."/>
            <person name="Probst A.J."/>
            <person name="Thomas B.C."/>
            <person name="Singh A."/>
            <person name="Wilkins M.J."/>
            <person name="Karaoz U."/>
            <person name="Brodie E.L."/>
            <person name="Williams K.H."/>
            <person name="Hubbard S.S."/>
            <person name="Banfield J.F."/>
        </authorList>
    </citation>
    <scope>NUCLEOTIDE SEQUENCE [LARGE SCALE GENOMIC DNA]</scope>
</reference>
<dbReference type="AlphaFoldDB" id="A0A1F7I9D9"/>
<organism evidence="4 5">
    <name type="scientific">Candidatus Roizmanbacteria bacterium RIFCSPLOWO2_01_FULL_37_12</name>
    <dbReference type="NCBI Taxonomy" id="1802056"/>
    <lineage>
        <taxon>Bacteria</taxon>
        <taxon>Candidatus Roizmaniibacteriota</taxon>
    </lineage>
</organism>
<sequence>MKLSSKKKKTDQHAPSEDKMQNLIEPPKNLLPEHAEAKDETTVVDEAKLPQPAEAAPDSVQAKPEVNEIPADEEAKASDSEVISAEEKPAPEQKADLPMVDDKTSEVKDDVIAPAVETVSAEPSPPPTQPSGPISVPISSAELSSLSDKPNNSKLIMIGLSVFFLLLISGAGWLYFSKKSEKQTTTTKASGITRPTIPTAQPTKVASDEVKLNKYPIRVLNGSGITGEASKMKDILEKEGFKVGETGNADNYDYKETKVLAKKTVEQAFLEKLKAVISKTYVLSKENSASESSILVVIVGSKKVEK</sequence>
<accession>A0A1F7I9D9</accession>
<protein>
    <recommendedName>
        <fullName evidence="3">LytR/CpsA/Psr regulator C-terminal domain-containing protein</fullName>
    </recommendedName>
</protein>
<keyword evidence="2" id="KW-1133">Transmembrane helix</keyword>
<evidence type="ECO:0000256" key="1">
    <source>
        <dbReference type="SAM" id="MobiDB-lite"/>
    </source>
</evidence>
<evidence type="ECO:0000313" key="4">
    <source>
        <dbReference type="EMBL" id="OGK39969.1"/>
    </source>
</evidence>
<name>A0A1F7I9D9_9BACT</name>
<dbReference type="STRING" id="1802056.A2954_01735"/>
<evidence type="ECO:0000256" key="2">
    <source>
        <dbReference type="SAM" id="Phobius"/>
    </source>
</evidence>
<comment type="caution">
    <text evidence="4">The sequence shown here is derived from an EMBL/GenBank/DDBJ whole genome shotgun (WGS) entry which is preliminary data.</text>
</comment>
<keyword evidence="2" id="KW-0812">Transmembrane</keyword>
<proteinExistence type="predicted"/>
<evidence type="ECO:0000313" key="5">
    <source>
        <dbReference type="Proteomes" id="UP000177698"/>
    </source>
</evidence>
<dbReference type="Gene3D" id="3.30.70.2390">
    <property type="match status" value="1"/>
</dbReference>
<feature type="compositionally biased region" description="Basic and acidic residues" evidence="1">
    <location>
        <begin position="73"/>
        <end position="111"/>
    </location>
</feature>
<keyword evidence="2" id="KW-0472">Membrane</keyword>
<feature type="compositionally biased region" description="Basic and acidic residues" evidence="1">
    <location>
        <begin position="11"/>
        <end position="20"/>
    </location>
</feature>